<dbReference type="Pfam" id="PF07690">
    <property type="entry name" value="MFS_1"/>
    <property type="match status" value="1"/>
</dbReference>
<feature type="transmembrane region" description="Helical" evidence="6">
    <location>
        <begin position="187"/>
        <end position="209"/>
    </location>
</feature>
<dbReference type="PANTHER" id="PTHR23546">
    <property type="entry name" value="TRANSPORT PROTEIN"/>
    <property type="match status" value="1"/>
</dbReference>
<keyword evidence="2 6" id="KW-0812">Transmembrane</keyword>
<dbReference type="PROSITE" id="PS50850">
    <property type="entry name" value="MFS"/>
    <property type="match status" value="1"/>
</dbReference>
<dbReference type="PANTHER" id="PTHR23546:SF1">
    <property type="entry name" value="MEMBRANE PROTEIN"/>
    <property type="match status" value="1"/>
</dbReference>
<dbReference type="Gene3D" id="1.20.1250.20">
    <property type="entry name" value="MFS general substrate transporter like domains"/>
    <property type="match status" value="1"/>
</dbReference>
<feature type="compositionally biased region" description="Polar residues" evidence="5">
    <location>
        <begin position="34"/>
        <end position="44"/>
    </location>
</feature>
<gene>
    <name evidence="8" type="ORF">PWJ81_09100</name>
</gene>
<dbReference type="InterPro" id="IPR020846">
    <property type="entry name" value="MFS_dom"/>
</dbReference>
<name>A0ABT5V8G1_9ACTO</name>
<feature type="region of interest" description="Disordered" evidence="5">
    <location>
        <begin position="1"/>
        <end position="44"/>
    </location>
</feature>
<evidence type="ECO:0000313" key="9">
    <source>
        <dbReference type="Proteomes" id="UP001219297"/>
    </source>
</evidence>
<evidence type="ECO:0000256" key="2">
    <source>
        <dbReference type="ARBA" id="ARBA00022692"/>
    </source>
</evidence>
<comment type="caution">
    <text evidence="8">The sequence shown here is derived from an EMBL/GenBank/DDBJ whole genome shotgun (WGS) entry which is preliminary data.</text>
</comment>
<evidence type="ECO:0000313" key="8">
    <source>
        <dbReference type="EMBL" id="MDE1657219.1"/>
    </source>
</evidence>
<dbReference type="InterPro" id="IPR036259">
    <property type="entry name" value="MFS_trans_sf"/>
</dbReference>
<protein>
    <submittedName>
        <fullName evidence="8">MFS transporter</fullName>
    </submittedName>
</protein>
<dbReference type="EMBL" id="JARBHI010000031">
    <property type="protein sequence ID" value="MDE1657219.1"/>
    <property type="molecule type" value="Genomic_DNA"/>
</dbReference>
<feature type="transmembrane region" description="Helical" evidence="6">
    <location>
        <begin position="296"/>
        <end position="316"/>
    </location>
</feature>
<evidence type="ECO:0000256" key="4">
    <source>
        <dbReference type="ARBA" id="ARBA00023136"/>
    </source>
</evidence>
<proteinExistence type="predicted"/>
<feature type="transmembrane region" description="Helical" evidence="6">
    <location>
        <begin position="142"/>
        <end position="166"/>
    </location>
</feature>
<keyword evidence="9" id="KW-1185">Reference proteome</keyword>
<sequence>MTEANAHPHSAWESGSEPVSESRSESELKPETGRGSTSQSASKKNQIPGLFPLFLAVLLAYMGQMILNPIIAPLSREIGLQEWHIGATISLAAIVLSLSSTTWGRVSLRRGTRPILVTGMLGAATALAAFVVVAWFGLQGALAGSALVIGVVFTRGLLYGGSIAAITPAAQTYIITHTHSEAQRVKGVGMLGAAQGFATILGALVGGSLAALGGFMLPLVVMPLMILAGIAVLLLTFTPTRGEKRVEKPAKVSYFDPRAFAFLACGFLMFTVFSTLTTVFGFLLQDALGLEAAATAGFTALCMSIMGVVMIIAQAGVAPRLGWSAVQLFRRGLIIFFVAVALLLYPTHLWVFVVACVLAGFGSGLAMPGYNTAPTLKMEPHEQGGMAGLINANNGMAYVLAPVGSTALYGIAPWLPIVVCVVLLALGILMSTVHPSFRQ</sequence>
<comment type="subcellular location">
    <subcellularLocation>
        <location evidence="1">Cell membrane</location>
        <topology evidence="1">Multi-pass membrane protein</topology>
    </subcellularLocation>
</comment>
<feature type="transmembrane region" description="Helical" evidence="6">
    <location>
        <begin position="83"/>
        <end position="103"/>
    </location>
</feature>
<feature type="transmembrane region" description="Helical" evidence="6">
    <location>
        <begin position="407"/>
        <end position="429"/>
    </location>
</feature>
<dbReference type="RefSeq" id="WP_274736482.1">
    <property type="nucleotide sequence ID" value="NZ_CAUFPF010000076.1"/>
</dbReference>
<evidence type="ECO:0000259" key="7">
    <source>
        <dbReference type="PROSITE" id="PS50850"/>
    </source>
</evidence>
<keyword evidence="4 6" id="KW-0472">Membrane</keyword>
<feature type="transmembrane region" description="Helical" evidence="6">
    <location>
        <begin position="215"/>
        <end position="238"/>
    </location>
</feature>
<evidence type="ECO:0000256" key="5">
    <source>
        <dbReference type="SAM" id="MobiDB-lite"/>
    </source>
</evidence>
<evidence type="ECO:0000256" key="3">
    <source>
        <dbReference type="ARBA" id="ARBA00022989"/>
    </source>
</evidence>
<feature type="domain" description="Major facilitator superfamily (MFS) profile" evidence="7">
    <location>
        <begin position="49"/>
        <end position="438"/>
    </location>
</feature>
<evidence type="ECO:0000256" key="6">
    <source>
        <dbReference type="SAM" id="Phobius"/>
    </source>
</evidence>
<reference evidence="8 9" key="1">
    <citation type="submission" date="2023-02" db="EMBL/GenBank/DDBJ databases">
        <title>Defining the Infant Male Urobiome and Moving Towards Mechanisms in Urobiome Research.</title>
        <authorList>
            <person name="Reasoner S."/>
            <person name="Flores V."/>
            <person name="Van Horn G."/>
            <person name="Morales G."/>
            <person name="Peard L."/>
            <person name="Abelson B."/>
            <person name="Manuel C."/>
            <person name="Lee J."/>
            <person name="Baker B."/>
            <person name="Williams T."/>
            <person name="Schmitz J."/>
            <person name="Clayton D."/>
            <person name="Hadjifrangiskou M."/>
        </authorList>
    </citation>
    <scope>NUCLEOTIDE SEQUENCE [LARGE SCALE GENOMIC DNA]</scope>
    <source>
        <strain evidence="8 9">AS1053</strain>
    </source>
</reference>
<organism evidence="8 9">
    <name type="scientific">Actinotignum sanguinis</name>
    <dbReference type="NCBI Taxonomy" id="1445614"/>
    <lineage>
        <taxon>Bacteria</taxon>
        <taxon>Bacillati</taxon>
        <taxon>Actinomycetota</taxon>
        <taxon>Actinomycetes</taxon>
        <taxon>Actinomycetales</taxon>
        <taxon>Actinomycetaceae</taxon>
        <taxon>Actinotignum</taxon>
    </lineage>
</organism>
<dbReference type="Proteomes" id="UP001219297">
    <property type="component" value="Unassembled WGS sequence"/>
</dbReference>
<feature type="transmembrane region" description="Helical" evidence="6">
    <location>
        <begin position="115"/>
        <end position="136"/>
    </location>
</feature>
<accession>A0ABT5V8G1</accession>
<feature type="transmembrane region" description="Helical" evidence="6">
    <location>
        <begin position="328"/>
        <end position="345"/>
    </location>
</feature>
<feature type="compositionally biased region" description="Basic and acidic residues" evidence="5">
    <location>
        <begin position="20"/>
        <end position="32"/>
    </location>
</feature>
<keyword evidence="3 6" id="KW-1133">Transmembrane helix</keyword>
<feature type="transmembrane region" description="Helical" evidence="6">
    <location>
        <begin position="50"/>
        <end position="71"/>
    </location>
</feature>
<evidence type="ECO:0000256" key="1">
    <source>
        <dbReference type="ARBA" id="ARBA00004651"/>
    </source>
</evidence>
<dbReference type="InterPro" id="IPR011701">
    <property type="entry name" value="MFS"/>
</dbReference>
<feature type="transmembrane region" description="Helical" evidence="6">
    <location>
        <begin position="259"/>
        <end position="284"/>
    </location>
</feature>
<dbReference type="SUPFAM" id="SSF103473">
    <property type="entry name" value="MFS general substrate transporter"/>
    <property type="match status" value="1"/>
</dbReference>